<keyword evidence="10" id="KW-0325">Glycoprotein</keyword>
<accession>A0A8J6G016</accession>
<evidence type="ECO:0000256" key="11">
    <source>
        <dbReference type="ARBA" id="ARBA00023319"/>
    </source>
</evidence>
<dbReference type="InterPro" id="IPR047012">
    <property type="entry name" value="ICAM_VCAM"/>
</dbReference>
<comment type="caution">
    <text evidence="14">The sequence shown here is derived from an EMBL/GenBank/DDBJ whole genome shotgun (WGS) entry which is preliminary data.</text>
</comment>
<proteinExistence type="inferred from homology"/>
<protein>
    <submittedName>
        <fullName evidence="14">Intercellular adhesion molecule 2</fullName>
    </submittedName>
</protein>
<comment type="similarity">
    <text evidence="2">Belongs to the immunoglobulin superfamily. ICAM family.</text>
</comment>
<dbReference type="PRINTS" id="PR01472">
    <property type="entry name" value="ICAMVCAM1"/>
</dbReference>
<evidence type="ECO:0000256" key="6">
    <source>
        <dbReference type="ARBA" id="ARBA00022889"/>
    </source>
</evidence>
<keyword evidence="8 12" id="KW-0472">Membrane</keyword>
<organism evidence="14 15">
    <name type="scientific">Microtus ochrogaster</name>
    <name type="common">Prairie vole</name>
    <dbReference type="NCBI Taxonomy" id="79684"/>
    <lineage>
        <taxon>Eukaryota</taxon>
        <taxon>Metazoa</taxon>
        <taxon>Chordata</taxon>
        <taxon>Craniata</taxon>
        <taxon>Vertebrata</taxon>
        <taxon>Euteleostomi</taxon>
        <taxon>Mammalia</taxon>
        <taxon>Eutheria</taxon>
        <taxon>Euarchontoglires</taxon>
        <taxon>Glires</taxon>
        <taxon>Rodentia</taxon>
        <taxon>Myomorpha</taxon>
        <taxon>Muroidea</taxon>
        <taxon>Cricetidae</taxon>
        <taxon>Arvicolinae</taxon>
        <taxon>Microtus</taxon>
    </lineage>
</organism>
<evidence type="ECO:0000256" key="7">
    <source>
        <dbReference type="ARBA" id="ARBA00022989"/>
    </source>
</evidence>
<feature type="transmembrane region" description="Helical" evidence="12">
    <location>
        <begin position="247"/>
        <end position="271"/>
    </location>
</feature>
<dbReference type="FunFam" id="2.60.40.10:FF:000194">
    <property type="entry name" value="Intercellular adhesion molecule 1"/>
    <property type="match status" value="1"/>
</dbReference>
<keyword evidence="9" id="KW-1015">Disulfide bond</keyword>
<feature type="domain" description="Intercellular adhesion molecule N-terminal" evidence="13">
    <location>
        <begin position="52"/>
        <end position="143"/>
    </location>
</feature>
<evidence type="ECO:0000256" key="8">
    <source>
        <dbReference type="ARBA" id="ARBA00023136"/>
    </source>
</evidence>
<dbReference type="InterPro" id="IPR013768">
    <property type="entry name" value="ICAM_N"/>
</dbReference>
<keyword evidence="4" id="KW-0732">Signal</keyword>
<keyword evidence="7 12" id="KW-1133">Transmembrane helix</keyword>
<keyword evidence="3 12" id="KW-0812">Transmembrane</keyword>
<reference evidence="14" key="1">
    <citation type="submission" date="2020-03" db="EMBL/GenBank/DDBJ databases">
        <title>Studies in the Genomics of Life Span.</title>
        <authorList>
            <person name="Glass D."/>
        </authorList>
    </citation>
    <scope>NUCLEOTIDE SEQUENCE</scope>
    <source>
        <strain evidence="14">LTLLF</strain>
        <tissue evidence="14">Muscle</tissue>
    </source>
</reference>
<dbReference type="Gene3D" id="2.60.40.10">
    <property type="entry name" value="Immunoglobulins"/>
    <property type="match status" value="2"/>
</dbReference>
<dbReference type="FunFam" id="2.60.40.10:FF:000338">
    <property type="entry name" value="intercellular adhesion molecule 5"/>
    <property type="match status" value="1"/>
</dbReference>
<dbReference type="SUPFAM" id="SSF48726">
    <property type="entry name" value="Immunoglobulin"/>
    <property type="match status" value="2"/>
</dbReference>
<evidence type="ECO:0000259" key="13">
    <source>
        <dbReference type="Pfam" id="PF03921"/>
    </source>
</evidence>
<evidence type="ECO:0000256" key="9">
    <source>
        <dbReference type="ARBA" id="ARBA00023157"/>
    </source>
</evidence>
<dbReference type="AlphaFoldDB" id="A0A8J6G016"/>
<keyword evidence="6" id="KW-0130">Cell adhesion</keyword>
<dbReference type="InterPro" id="IPR003987">
    <property type="entry name" value="ICAM_VCAM_N"/>
</dbReference>
<keyword evidence="5" id="KW-0677">Repeat</keyword>
<evidence type="ECO:0000256" key="12">
    <source>
        <dbReference type="SAM" id="Phobius"/>
    </source>
</evidence>
<dbReference type="GO" id="GO:0005886">
    <property type="term" value="C:plasma membrane"/>
    <property type="evidence" value="ECO:0007669"/>
    <property type="project" value="TreeGrafter"/>
</dbReference>
<evidence type="ECO:0000313" key="15">
    <source>
        <dbReference type="Proteomes" id="UP000710432"/>
    </source>
</evidence>
<dbReference type="PANTHER" id="PTHR13771:SF3">
    <property type="entry name" value="INTERCELLULAR ADHESION MOLECULE 2"/>
    <property type="match status" value="1"/>
</dbReference>
<evidence type="ECO:0000256" key="5">
    <source>
        <dbReference type="ARBA" id="ARBA00022737"/>
    </source>
</evidence>
<dbReference type="EMBL" id="JAATJU010025868">
    <property type="protein sequence ID" value="KAH0502589.1"/>
    <property type="molecule type" value="Genomic_DNA"/>
</dbReference>
<gene>
    <name evidence="14" type="ORF">LTLLF_191975</name>
</gene>
<dbReference type="InterPro" id="IPR036179">
    <property type="entry name" value="Ig-like_dom_sf"/>
</dbReference>
<dbReference type="InterPro" id="IPR013783">
    <property type="entry name" value="Ig-like_fold"/>
</dbReference>
<evidence type="ECO:0000256" key="4">
    <source>
        <dbReference type="ARBA" id="ARBA00022729"/>
    </source>
</evidence>
<evidence type="ECO:0000313" key="14">
    <source>
        <dbReference type="EMBL" id="KAH0502589.1"/>
    </source>
</evidence>
<sequence length="384" mass="42723">MDRGAGGKNAGKCLSGSLRRSDGESCEVIEIPEGGHRRHLLPGAFALPGSGEKAFEVHVSSEKQIVEATGSLKVNCSTSCENPQVGGLETTLSKEVLEEHPRGKWKQFLVLNISQDMSLLCHFTCEEKQHSEHLNVRVYKPPAKVTLKLQPSQVFVGEAFTTECMVEAVKPLESLTLSLLHEGETLQNQTFEGAESNAIAIFNWTALTKDSLNLSCQAVLDLRPHGGHIIRSTSESQILIVIEHRPIIIIIIVVSILLVLFVTSVLLCFILGQHWHRKRTGTYGVLAAWMRLPRALRQRPGWGVPHIEPTLGPTFTHLWAGSLWSRVQGSCHHLTQQQLVQLGVLQHHELQQAEATRFLEFELSGHWGIGPKLPRLKRIWFVSC</sequence>
<dbReference type="Proteomes" id="UP000710432">
    <property type="component" value="Unassembled WGS sequence"/>
</dbReference>
<evidence type="ECO:0000256" key="2">
    <source>
        <dbReference type="ARBA" id="ARBA00005925"/>
    </source>
</evidence>
<dbReference type="GO" id="GO:0005178">
    <property type="term" value="F:integrin binding"/>
    <property type="evidence" value="ECO:0007669"/>
    <property type="project" value="InterPro"/>
</dbReference>
<evidence type="ECO:0000256" key="1">
    <source>
        <dbReference type="ARBA" id="ARBA00004479"/>
    </source>
</evidence>
<evidence type="ECO:0000256" key="10">
    <source>
        <dbReference type="ARBA" id="ARBA00023180"/>
    </source>
</evidence>
<dbReference type="GO" id="GO:0098609">
    <property type="term" value="P:cell-cell adhesion"/>
    <property type="evidence" value="ECO:0007669"/>
    <property type="project" value="InterPro"/>
</dbReference>
<name>A0A8J6G016_MICOH</name>
<evidence type="ECO:0000256" key="3">
    <source>
        <dbReference type="ARBA" id="ARBA00022692"/>
    </source>
</evidence>
<dbReference type="PANTHER" id="PTHR13771">
    <property type="entry name" value="INTERCELLULAR ADHESION MOLECULE"/>
    <property type="match status" value="1"/>
</dbReference>
<comment type="subcellular location">
    <subcellularLocation>
        <location evidence="1">Membrane</location>
        <topology evidence="1">Single-pass type I membrane protein</topology>
    </subcellularLocation>
</comment>
<keyword evidence="11" id="KW-0393">Immunoglobulin domain</keyword>
<dbReference type="Pfam" id="PF03921">
    <property type="entry name" value="ICAM_N"/>
    <property type="match status" value="1"/>
</dbReference>